<evidence type="ECO:0000256" key="3">
    <source>
        <dbReference type="SAM" id="SignalP"/>
    </source>
</evidence>
<protein>
    <submittedName>
        <fullName evidence="4">Poly(3-hydroxybutyrate) depolymerase</fullName>
    </submittedName>
</protein>
<dbReference type="AlphaFoldDB" id="A0A7W0AEN3"/>
<dbReference type="PANTHER" id="PTHR43037:SF5">
    <property type="entry name" value="FERULOYL ESTERASE"/>
    <property type="match status" value="1"/>
</dbReference>
<reference evidence="4 6" key="2">
    <citation type="submission" date="2020-07" db="EMBL/GenBank/DDBJ databases">
        <title>Identification of Halomonas strains.</title>
        <authorList>
            <person name="Xiao Z."/>
            <person name="Shen J."/>
        </authorList>
    </citation>
    <scope>NUCLEOTIDE SEQUENCE [LARGE SCALE GENOMIC DNA]</scope>
    <source>
        <strain evidence="4 6">DSM 17331</strain>
    </source>
</reference>
<dbReference type="PANTHER" id="PTHR43037">
    <property type="entry name" value="UNNAMED PRODUCT-RELATED"/>
    <property type="match status" value="1"/>
</dbReference>
<organism evidence="4 6">
    <name type="scientific">Billgrantia kenyensis</name>
    <dbReference type="NCBI Taxonomy" id="321266"/>
    <lineage>
        <taxon>Bacteria</taxon>
        <taxon>Pseudomonadati</taxon>
        <taxon>Pseudomonadota</taxon>
        <taxon>Gammaproteobacteria</taxon>
        <taxon>Oceanospirillales</taxon>
        <taxon>Halomonadaceae</taxon>
        <taxon>Billgrantia</taxon>
    </lineage>
</organism>
<proteinExistence type="predicted"/>
<dbReference type="GO" id="GO:0016787">
    <property type="term" value="F:hydrolase activity"/>
    <property type="evidence" value="ECO:0007669"/>
    <property type="project" value="UniProtKB-KW"/>
</dbReference>
<accession>A0A7W0AEN3</accession>
<dbReference type="InterPro" id="IPR029058">
    <property type="entry name" value="AB_hydrolase_fold"/>
</dbReference>
<evidence type="ECO:0000313" key="5">
    <source>
        <dbReference type="EMBL" id="MCG6662185.1"/>
    </source>
</evidence>
<sequence length="344" mass="36793">MKRSVALAAGLLLALGAHADERLPELPQLGIEPGSTSVIGVSSGGYMATQLAVAWPERFHGLAVLAAGPWSCAQGGLGQALGQCMATRRGPPDLASLDLRLREYQAQELVGEADALAGLRAYVWHGEEDRVVAPALGVALAEQLSGWLASPDEQLKVVRSPDVGHGWPIQSDGQVPPSQLAQCRSGGGTHLLACDMDVAGEALTWLHGELEPPGESSSAELLRFDQTPFATRGMGKAGYVLIPESCKTGGCNLTVALHGCGMTEEHIEDTFSRYSGLNAWAEANQRVVLYPQATTSLANPQGCWDWWGFAESTWQLDPLHDTREGVQVRALIAMIEWLEQPIEE</sequence>
<dbReference type="Proteomes" id="UP000518091">
    <property type="component" value="Unassembled WGS sequence"/>
</dbReference>
<dbReference type="EMBL" id="JACEFT010000016">
    <property type="protein sequence ID" value="MBA2779784.1"/>
    <property type="molecule type" value="Genomic_DNA"/>
</dbReference>
<gene>
    <name evidence="4" type="ORF">H1D44_12850</name>
    <name evidence="5" type="ORF">HOP48_11600</name>
</gene>
<reference evidence="5 7" key="1">
    <citation type="submission" date="2020-05" db="EMBL/GenBank/DDBJ databases">
        <title>Comparative genomic analysis of denitrifying bacteria from Halomonas genus.</title>
        <authorList>
            <person name="Wang L."/>
            <person name="Shao Z."/>
        </authorList>
    </citation>
    <scope>NUCLEOTIDE SEQUENCE [LARGE SCALE GENOMIC DNA]</scope>
    <source>
        <strain evidence="5 7">DSM 17331</strain>
    </source>
</reference>
<dbReference type="InterPro" id="IPR050955">
    <property type="entry name" value="Plant_Biomass_Hydrol_Est"/>
</dbReference>
<dbReference type="Gene3D" id="3.40.50.1820">
    <property type="entry name" value="alpha/beta hydrolase"/>
    <property type="match status" value="2"/>
</dbReference>
<dbReference type="RefSeq" id="WP_181515257.1">
    <property type="nucleotide sequence ID" value="NZ_JABFUB010000008.1"/>
</dbReference>
<evidence type="ECO:0000313" key="7">
    <source>
        <dbReference type="Proteomes" id="UP000814353"/>
    </source>
</evidence>
<dbReference type="EMBL" id="JABFUB010000008">
    <property type="protein sequence ID" value="MCG6662185.1"/>
    <property type="molecule type" value="Genomic_DNA"/>
</dbReference>
<name>A0A7W0AEN3_9GAMM</name>
<keyword evidence="2" id="KW-0378">Hydrolase</keyword>
<evidence type="ECO:0000313" key="4">
    <source>
        <dbReference type="EMBL" id="MBA2779784.1"/>
    </source>
</evidence>
<feature type="signal peptide" evidence="3">
    <location>
        <begin position="1"/>
        <end position="19"/>
    </location>
</feature>
<evidence type="ECO:0000313" key="6">
    <source>
        <dbReference type="Proteomes" id="UP000518091"/>
    </source>
</evidence>
<dbReference type="SUPFAM" id="SSF53474">
    <property type="entry name" value="alpha/beta-Hydrolases"/>
    <property type="match status" value="1"/>
</dbReference>
<evidence type="ECO:0000256" key="2">
    <source>
        <dbReference type="ARBA" id="ARBA00022801"/>
    </source>
</evidence>
<dbReference type="Proteomes" id="UP000814353">
    <property type="component" value="Unassembled WGS sequence"/>
</dbReference>
<keyword evidence="1 3" id="KW-0732">Signal</keyword>
<keyword evidence="7" id="KW-1185">Reference proteome</keyword>
<comment type="caution">
    <text evidence="4">The sequence shown here is derived from an EMBL/GenBank/DDBJ whole genome shotgun (WGS) entry which is preliminary data.</text>
</comment>
<evidence type="ECO:0000256" key="1">
    <source>
        <dbReference type="ARBA" id="ARBA00022729"/>
    </source>
</evidence>
<feature type="chain" id="PRO_5030999087" evidence="3">
    <location>
        <begin position="20"/>
        <end position="344"/>
    </location>
</feature>